<dbReference type="EMBL" id="GG692431">
    <property type="protein sequence ID" value="EER38561.1"/>
    <property type="molecule type" value="Genomic_DNA"/>
</dbReference>
<accession>C6HMW4</accession>
<dbReference type="VEuPathDB" id="FungiDB:HCDG_07430"/>
<evidence type="ECO:0000313" key="2">
    <source>
        <dbReference type="Proteomes" id="UP000002624"/>
    </source>
</evidence>
<organism evidence="1 2">
    <name type="scientific">Ajellomyces capsulatus (strain H143)</name>
    <name type="common">Darling's disease fungus</name>
    <name type="synonym">Histoplasma capsulatum</name>
    <dbReference type="NCBI Taxonomy" id="544712"/>
    <lineage>
        <taxon>Eukaryota</taxon>
        <taxon>Fungi</taxon>
        <taxon>Dikarya</taxon>
        <taxon>Ascomycota</taxon>
        <taxon>Pezizomycotina</taxon>
        <taxon>Eurotiomycetes</taxon>
        <taxon>Eurotiomycetidae</taxon>
        <taxon>Onygenales</taxon>
        <taxon>Ajellomycetaceae</taxon>
        <taxon>Histoplasma</taxon>
    </lineage>
</organism>
<protein>
    <submittedName>
        <fullName evidence="1">Uncharacterized protein</fullName>
    </submittedName>
</protein>
<name>C6HMW4_AJECH</name>
<proteinExistence type="predicted"/>
<reference evidence="2" key="1">
    <citation type="submission" date="2009-05" db="EMBL/GenBank/DDBJ databases">
        <title>The genome sequence of Ajellomyces capsulatus strain H143.</title>
        <authorList>
            <person name="Champion M."/>
            <person name="Cuomo C.A."/>
            <person name="Ma L.-J."/>
            <person name="Henn M.R."/>
            <person name="Sil A."/>
            <person name="Goldman B."/>
            <person name="Young S.K."/>
            <person name="Kodira C.D."/>
            <person name="Zeng Q."/>
            <person name="Koehrsen M."/>
            <person name="Alvarado L."/>
            <person name="Berlin A.M."/>
            <person name="Borenstein D."/>
            <person name="Chen Z."/>
            <person name="Engels R."/>
            <person name="Freedman E."/>
            <person name="Gellesch M."/>
            <person name="Goldberg J."/>
            <person name="Griggs A."/>
            <person name="Gujja S."/>
            <person name="Heiman D.I."/>
            <person name="Hepburn T.A."/>
            <person name="Howarth C."/>
            <person name="Jen D."/>
            <person name="Larson L."/>
            <person name="Lewis B."/>
            <person name="Mehta T."/>
            <person name="Park D."/>
            <person name="Pearson M."/>
            <person name="Roberts A."/>
            <person name="Saif S."/>
            <person name="Shea T.D."/>
            <person name="Shenoy N."/>
            <person name="Sisk P."/>
            <person name="Stolte C."/>
            <person name="Sykes S."/>
            <person name="Walk T."/>
            <person name="White J."/>
            <person name="Yandava C."/>
            <person name="Klein B."/>
            <person name="McEwen J.G."/>
            <person name="Puccia R."/>
            <person name="Goldman G.H."/>
            <person name="Felipe M.S."/>
            <person name="Nino-Vega G."/>
            <person name="San-Blas G."/>
            <person name="Taylor J.W."/>
            <person name="Mendoza L."/>
            <person name="Galagan J.E."/>
            <person name="Nusbaum C."/>
            <person name="Birren B.W."/>
        </authorList>
    </citation>
    <scope>NUCLEOTIDE SEQUENCE [LARGE SCALE GENOMIC DNA]</scope>
    <source>
        <strain evidence="2">H143</strain>
    </source>
</reference>
<dbReference type="HOGENOM" id="CLU_2037396_0_0_1"/>
<dbReference type="Proteomes" id="UP000002624">
    <property type="component" value="Unassembled WGS sequence"/>
</dbReference>
<sequence length="121" mass="12937">MAYPQPMIGGFGSAAQFQARAVLRAQGMFIAPDPQIAIRHCATSSTINLSAQNSRIILATQRQSMKALAVFAVRNVVTGPWPDLAFVQPTSSKCSIFSLLRGSKDYGLILEKIIGTGVLGK</sequence>
<evidence type="ECO:0000313" key="1">
    <source>
        <dbReference type="EMBL" id="EER38561.1"/>
    </source>
</evidence>
<dbReference type="AlphaFoldDB" id="C6HMW4"/>
<gene>
    <name evidence="1" type="ORF">HCDG_07430</name>
</gene>